<dbReference type="AlphaFoldDB" id="R4SX85"/>
<evidence type="ECO:0000313" key="2">
    <source>
        <dbReference type="EMBL" id="AGM07924.1"/>
    </source>
</evidence>
<dbReference type="Proteomes" id="UP000013968">
    <property type="component" value="Chromosome"/>
</dbReference>
<keyword evidence="3" id="KW-1185">Reference proteome</keyword>
<accession>R4SX85</accession>
<dbReference type="EMBL" id="CP003410">
    <property type="protein sequence ID" value="AGM07924.1"/>
    <property type="molecule type" value="Genomic_DNA"/>
</dbReference>
<name>R4SX85_9PSEU</name>
<sequence length="119" mass="12880">MLRSLAQGIGEFPGVGGNRYPGGWAAVSRQVESDGSPGEVVGPRLERAGRIGAFSHKDFRSAGCDQSRYADARLPAQVHRIRVGPQALEDTEAVVPAWPGRRSPTAPRLSRRTVNLNEY</sequence>
<feature type="region of interest" description="Disordered" evidence="1">
    <location>
        <begin position="98"/>
        <end position="119"/>
    </location>
</feature>
<organism evidence="2 3">
    <name type="scientific">Amycolatopsis keratiniphila</name>
    <dbReference type="NCBI Taxonomy" id="129921"/>
    <lineage>
        <taxon>Bacteria</taxon>
        <taxon>Bacillati</taxon>
        <taxon>Actinomycetota</taxon>
        <taxon>Actinomycetes</taxon>
        <taxon>Pseudonocardiales</taxon>
        <taxon>Pseudonocardiaceae</taxon>
        <taxon>Amycolatopsis</taxon>
        <taxon>Amycolatopsis japonica group</taxon>
    </lineage>
</organism>
<reference evidence="2 3" key="1">
    <citation type="journal article" date="2013" name="BMC Genomics">
        <title>ContigScape: a Cytoscape plugin facilitating microbial genome gap closing.</title>
        <authorList>
            <person name="Tang B."/>
            <person name="Wang Q."/>
            <person name="Yang M."/>
            <person name="Xie F."/>
            <person name="Zhu Y."/>
            <person name="Zhuo Y."/>
            <person name="Wang S."/>
            <person name="Gao H."/>
            <person name="Ding X."/>
            <person name="Zhang L."/>
            <person name="Zhao G."/>
            <person name="Zheng H."/>
        </authorList>
    </citation>
    <scope>NUCLEOTIDE SEQUENCE [LARGE SCALE GENOMIC DNA]</scope>
    <source>
        <strain evidence="2 3">HCCB10007</strain>
    </source>
</reference>
<protein>
    <submittedName>
        <fullName evidence="2">Uncharacterized protein</fullName>
    </submittedName>
</protein>
<evidence type="ECO:0000256" key="1">
    <source>
        <dbReference type="SAM" id="MobiDB-lite"/>
    </source>
</evidence>
<dbReference type="PATRIC" id="fig|1156913.3.peg.5438"/>
<dbReference type="HOGENOM" id="CLU_2056434_0_0_11"/>
<dbReference type="KEGG" id="aoi:AORI_5341"/>
<evidence type="ECO:0000313" key="3">
    <source>
        <dbReference type="Proteomes" id="UP000013968"/>
    </source>
</evidence>
<proteinExistence type="predicted"/>
<gene>
    <name evidence="2" type="ORF">AORI_5341</name>
</gene>